<evidence type="ECO:0000313" key="10">
    <source>
        <dbReference type="EMBL" id="SET14991.1"/>
    </source>
</evidence>
<feature type="transmembrane region" description="Helical" evidence="8">
    <location>
        <begin position="9"/>
        <end position="30"/>
    </location>
</feature>
<evidence type="ECO:0000256" key="1">
    <source>
        <dbReference type="ARBA" id="ARBA00004752"/>
    </source>
</evidence>
<keyword evidence="4 6" id="KW-0573">Peptidoglycan synthesis</keyword>
<dbReference type="STRING" id="29364.SAMN04487772_10944"/>
<evidence type="ECO:0000256" key="8">
    <source>
        <dbReference type="SAM" id="Phobius"/>
    </source>
</evidence>
<evidence type="ECO:0000256" key="3">
    <source>
        <dbReference type="ARBA" id="ARBA00022960"/>
    </source>
</evidence>
<keyword evidence="11" id="KW-1185">Reference proteome</keyword>
<protein>
    <submittedName>
        <fullName evidence="10">Putative peptidoglycan binding domain-containing protein</fullName>
    </submittedName>
</protein>
<dbReference type="GO" id="GO:0008360">
    <property type="term" value="P:regulation of cell shape"/>
    <property type="evidence" value="ECO:0007669"/>
    <property type="project" value="UniProtKB-UniRule"/>
</dbReference>
<keyword evidence="8" id="KW-1133">Transmembrane helix</keyword>
<dbReference type="Pfam" id="PF03734">
    <property type="entry name" value="YkuD"/>
    <property type="match status" value="1"/>
</dbReference>
<dbReference type="SUPFAM" id="SSF143985">
    <property type="entry name" value="L,D-transpeptidase pre-catalytic domain-like"/>
    <property type="match status" value="1"/>
</dbReference>
<dbReference type="PANTHER" id="PTHR30582">
    <property type="entry name" value="L,D-TRANSPEPTIDASE"/>
    <property type="match status" value="1"/>
</dbReference>
<organism evidence="10 11">
    <name type="scientific">[Clostridium] polysaccharolyticum</name>
    <dbReference type="NCBI Taxonomy" id="29364"/>
    <lineage>
        <taxon>Bacteria</taxon>
        <taxon>Bacillati</taxon>
        <taxon>Bacillota</taxon>
        <taxon>Clostridia</taxon>
        <taxon>Lachnospirales</taxon>
        <taxon>Lachnospiraceae</taxon>
    </lineage>
</organism>
<evidence type="ECO:0000256" key="2">
    <source>
        <dbReference type="ARBA" id="ARBA00022679"/>
    </source>
</evidence>
<dbReference type="Pfam" id="PF12229">
    <property type="entry name" value="PG_binding_4"/>
    <property type="match status" value="2"/>
</dbReference>
<feature type="active site" description="Proton donor/acceptor" evidence="6">
    <location>
        <position position="414"/>
    </location>
</feature>
<comment type="pathway">
    <text evidence="1 6">Cell wall biogenesis; peptidoglycan biosynthesis.</text>
</comment>
<reference evidence="10 11" key="1">
    <citation type="submission" date="2016-10" db="EMBL/GenBank/DDBJ databases">
        <authorList>
            <person name="de Groot N.N."/>
        </authorList>
    </citation>
    <scope>NUCLEOTIDE SEQUENCE [LARGE SCALE GENOMIC DNA]</scope>
    <source>
        <strain evidence="10 11">DSM 1801</strain>
    </source>
</reference>
<evidence type="ECO:0000256" key="6">
    <source>
        <dbReference type="PROSITE-ProRule" id="PRU01373"/>
    </source>
</evidence>
<gene>
    <name evidence="10" type="ORF">SAMN04487772_10944</name>
</gene>
<dbReference type="GO" id="GO:0005576">
    <property type="term" value="C:extracellular region"/>
    <property type="evidence" value="ECO:0007669"/>
    <property type="project" value="TreeGrafter"/>
</dbReference>
<proteinExistence type="predicted"/>
<evidence type="ECO:0000256" key="4">
    <source>
        <dbReference type="ARBA" id="ARBA00022984"/>
    </source>
</evidence>
<dbReference type="GO" id="GO:0018104">
    <property type="term" value="P:peptidoglycan-protein cross-linking"/>
    <property type="evidence" value="ECO:0007669"/>
    <property type="project" value="TreeGrafter"/>
</dbReference>
<dbReference type="Gene3D" id="2.40.440.10">
    <property type="entry name" value="L,D-transpeptidase catalytic domain-like"/>
    <property type="match status" value="1"/>
</dbReference>
<dbReference type="InterPro" id="IPR050979">
    <property type="entry name" value="LD-transpeptidase"/>
</dbReference>
<dbReference type="EMBL" id="FOHN01000009">
    <property type="protein sequence ID" value="SET14991.1"/>
    <property type="molecule type" value="Genomic_DNA"/>
</dbReference>
<dbReference type="InterPro" id="IPR022029">
    <property type="entry name" value="YoaR-like_PG-bd"/>
</dbReference>
<evidence type="ECO:0000313" key="11">
    <source>
        <dbReference type="Proteomes" id="UP000199800"/>
    </source>
</evidence>
<feature type="region of interest" description="Disordered" evidence="7">
    <location>
        <begin position="469"/>
        <end position="501"/>
    </location>
</feature>
<feature type="active site" description="Nucleophile" evidence="6">
    <location>
        <position position="435"/>
    </location>
</feature>
<accession>A0A1I0C621</accession>
<dbReference type="GO" id="GO:0016740">
    <property type="term" value="F:transferase activity"/>
    <property type="evidence" value="ECO:0007669"/>
    <property type="project" value="UniProtKB-KW"/>
</dbReference>
<dbReference type="GO" id="GO:0071972">
    <property type="term" value="F:peptidoglycan L,D-transpeptidase activity"/>
    <property type="evidence" value="ECO:0007669"/>
    <property type="project" value="TreeGrafter"/>
</dbReference>
<evidence type="ECO:0000259" key="9">
    <source>
        <dbReference type="PROSITE" id="PS52029"/>
    </source>
</evidence>
<dbReference type="CDD" id="cd16913">
    <property type="entry name" value="YkuD_like"/>
    <property type="match status" value="1"/>
</dbReference>
<dbReference type="PROSITE" id="PS52029">
    <property type="entry name" value="LD_TPASE"/>
    <property type="match status" value="1"/>
</dbReference>
<evidence type="ECO:0000256" key="5">
    <source>
        <dbReference type="ARBA" id="ARBA00023316"/>
    </source>
</evidence>
<dbReference type="PANTHER" id="PTHR30582:SF33">
    <property type="entry name" value="EXPORTED PROTEIN"/>
    <property type="match status" value="1"/>
</dbReference>
<dbReference type="UniPathway" id="UPA00219"/>
<dbReference type="InterPro" id="IPR038063">
    <property type="entry name" value="Transpep_catalytic_dom"/>
</dbReference>
<keyword evidence="5 6" id="KW-0961">Cell wall biogenesis/degradation</keyword>
<dbReference type="InterPro" id="IPR038054">
    <property type="entry name" value="LD_TPept-like_central_sf"/>
</dbReference>
<keyword evidence="3 6" id="KW-0133">Cell shape</keyword>
<dbReference type="AlphaFoldDB" id="A0A1I0C621"/>
<dbReference type="SUPFAM" id="SSF141523">
    <property type="entry name" value="L,D-transpeptidase catalytic domain-like"/>
    <property type="match status" value="1"/>
</dbReference>
<dbReference type="OrthoDB" id="3176960at2"/>
<dbReference type="RefSeq" id="WP_092477655.1">
    <property type="nucleotide sequence ID" value="NZ_FOHN01000009.1"/>
</dbReference>
<dbReference type="InterPro" id="IPR005490">
    <property type="entry name" value="LD_TPept_cat_dom"/>
</dbReference>
<name>A0A1I0C621_9FIRM</name>
<keyword evidence="2" id="KW-0808">Transferase</keyword>
<sequence>MKRKHKKTVIALTITFLVLLALYIGISFYFKSHFFFGTSINGISASNKCVEAVEENIRREIKNYVLQIDGRNHLTDVITADDIDYEFMPDGSVKQLLKKQKSFTWIVSLFRKNQSDLQVTTTFDDQKLKDKIHSLVFFKKENTTPPADALVKYNDASGKYEIIPENNGTTLDLDKFTSSVITAIESGDTYMNSDDLQCYQNPKYTSSSTELKVLADTMNQYITVTITYDFGDRYEICDKTHIQDWLEVDDSFQVTFNHEKVRAYVDSIARIYNTFGKTRDFIDHNGNIIEVTGGDYGWLIDRAAETARLIKLVQKGKNVQIEPTYSQVARSRNINDIGDSYVEIDLSLQHIWVYKNGKLIVESDCVTGNSSRGFDTPTGIYQITYKEHNATLVGENYSSDVTYWMPFYYNIGLHDAPWRNSFGGSIYKRSGSHGCVNLPPDVAEKVFATVEKGTPIVCYQSNLEEKETVCSNTDSNTKKEKTVASASVHASKKPASTSRNR</sequence>
<dbReference type="Gene3D" id="3.10.20.800">
    <property type="match status" value="1"/>
</dbReference>
<keyword evidence="8" id="KW-0812">Transmembrane</keyword>
<evidence type="ECO:0000256" key="7">
    <source>
        <dbReference type="SAM" id="MobiDB-lite"/>
    </source>
</evidence>
<dbReference type="GO" id="GO:0071555">
    <property type="term" value="P:cell wall organization"/>
    <property type="evidence" value="ECO:0007669"/>
    <property type="project" value="UniProtKB-UniRule"/>
</dbReference>
<dbReference type="Proteomes" id="UP000199800">
    <property type="component" value="Unassembled WGS sequence"/>
</dbReference>
<feature type="domain" description="L,D-TPase catalytic" evidence="9">
    <location>
        <begin position="340"/>
        <end position="459"/>
    </location>
</feature>
<keyword evidence="8" id="KW-0472">Membrane</keyword>